<name>A0A426DRJ4_9FIRM</name>
<reference evidence="5" key="1">
    <citation type="submission" date="2018-10" db="EMBL/GenBank/DDBJ databases">
        <title>Schaedlerella arabinophila gen. nov. sp. nov., isolated from the mouse intestinal tract and comparative analysis with the genome of the closely related altered Schaedler flora strain ASF502.</title>
        <authorList>
            <person name="Miyake S."/>
            <person name="Soh M."/>
            <person name="Seedorf H."/>
        </authorList>
    </citation>
    <scope>NUCLEOTIDE SEQUENCE [LARGE SCALE GENOMIC DNA]</scope>
    <source>
        <strain evidence="5">DSM 106076</strain>
    </source>
</reference>
<evidence type="ECO:0000313" key="6">
    <source>
        <dbReference type="Proteomes" id="UP000274920"/>
    </source>
</evidence>
<evidence type="ECO:0000313" key="5">
    <source>
        <dbReference type="EMBL" id="RRK35388.1"/>
    </source>
</evidence>
<feature type="binding site" evidence="1">
    <location>
        <position position="141"/>
    </location>
    <ligand>
        <name>Ni(2+)</name>
        <dbReference type="ChEBI" id="CHEBI:49786"/>
    </ligand>
</feature>
<feature type="binding site" evidence="1">
    <location>
        <position position="82"/>
    </location>
    <ligand>
        <name>Ni(2+)</name>
        <dbReference type="ChEBI" id="CHEBI:49786"/>
    </ligand>
</feature>
<dbReference type="GO" id="GO:0046872">
    <property type="term" value="F:metal ion binding"/>
    <property type="evidence" value="ECO:0007669"/>
    <property type="project" value="UniProtKB-KW"/>
</dbReference>
<dbReference type="Proteomes" id="UP000274920">
    <property type="component" value="Unassembled WGS sequence"/>
</dbReference>
<gene>
    <name evidence="5" type="ORF">EBB54_16280</name>
    <name evidence="4" type="ORF">FMM80_04635</name>
</gene>
<feature type="domain" description="Helix-turn-helix type 11" evidence="3">
    <location>
        <begin position="6"/>
        <end position="59"/>
    </location>
</feature>
<evidence type="ECO:0000259" key="2">
    <source>
        <dbReference type="Pfam" id="PF02829"/>
    </source>
</evidence>
<feature type="domain" description="3H" evidence="2">
    <location>
        <begin position="71"/>
        <end position="166"/>
    </location>
</feature>
<dbReference type="EMBL" id="RHJS01000002">
    <property type="protein sequence ID" value="RRK35388.1"/>
    <property type="molecule type" value="Genomic_DNA"/>
</dbReference>
<evidence type="ECO:0000256" key="1">
    <source>
        <dbReference type="PIRSR" id="PIRSR037847-1"/>
    </source>
</evidence>
<proteinExistence type="predicted"/>
<evidence type="ECO:0000313" key="4">
    <source>
        <dbReference type="EMBL" id="NDO68031.1"/>
    </source>
</evidence>
<sequence>MTGTERRDKIIERIRSSKTPVSGSALAECCEVSRQVIVQDIALIRAAGYDIISTHRGYILNAPHTVNRTFKVRHTDERMEEELCSIVDLGGCVVNVIVNHRVYGRMKAELGIRSRRNVMEFLQGIQSGKSSPLKNITSDYHYHMVEADCEKTLDMIEETLREKEFLVETRG</sequence>
<keyword evidence="6" id="KW-1185">Reference proteome</keyword>
<dbReference type="Gene3D" id="3.30.1340.20">
    <property type="entry name" value="3H domain"/>
    <property type="match status" value="1"/>
</dbReference>
<dbReference type="PANTHER" id="PTHR40068">
    <property type="entry name" value="TRANSCRIPTION REPRESSOR NIAR-RELATED"/>
    <property type="match status" value="1"/>
</dbReference>
<evidence type="ECO:0000313" key="7">
    <source>
        <dbReference type="Proteomes" id="UP000474104"/>
    </source>
</evidence>
<protein>
    <submittedName>
        <fullName evidence="5">Transcription repressor NadR</fullName>
    </submittedName>
</protein>
<comment type="caution">
    <text evidence="5">The sequence shown here is derived from an EMBL/GenBank/DDBJ whole genome shotgun (WGS) entry which is preliminary data.</text>
</comment>
<dbReference type="InterPro" id="IPR036390">
    <property type="entry name" value="WH_DNA-bd_sf"/>
</dbReference>
<dbReference type="PANTHER" id="PTHR40068:SF1">
    <property type="entry name" value="TRANSCRIPTION REPRESSOR NIAR-RELATED"/>
    <property type="match status" value="1"/>
</dbReference>
<dbReference type="Pfam" id="PF08279">
    <property type="entry name" value="HTH_11"/>
    <property type="match status" value="1"/>
</dbReference>
<dbReference type="Pfam" id="PF02829">
    <property type="entry name" value="3H"/>
    <property type="match status" value="1"/>
</dbReference>
<keyword evidence="1" id="KW-0533">Nickel</keyword>
<dbReference type="OrthoDB" id="9792661at2"/>
<accession>A0A426DRJ4</accession>
<organism evidence="5 6">
    <name type="scientific">Schaedlerella arabinosiphila</name>
    <dbReference type="NCBI Taxonomy" id="2044587"/>
    <lineage>
        <taxon>Bacteria</taxon>
        <taxon>Bacillati</taxon>
        <taxon>Bacillota</taxon>
        <taxon>Clostridia</taxon>
        <taxon>Lachnospirales</taxon>
        <taxon>Lachnospiraceae</taxon>
        <taxon>Schaedlerella</taxon>
    </lineage>
</organism>
<dbReference type="InterPro" id="IPR036388">
    <property type="entry name" value="WH-like_DNA-bd_sf"/>
</dbReference>
<dbReference type="PIRSF" id="PIRSF037847">
    <property type="entry name" value="NiaR"/>
    <property type="match status" value="1"/>
</dbReference>
<feature type="binding site" evidence="1">
    <location>
        <position position="143"/>
    </location>
    <ligand>
        <name>Ni(2+)</name>
        <dbReference type="ChEBI" id="CHEBI:49786"/>
    </ligand>
</feature>
<feature type="binding site" evidence="1">
    <location>
        <position position="74"/>
    </location>
    <ligand>
        <name>Ni(2+)</name>
        <dbReference type="ChEBI" id="CHEBI:49786"/>
    </ligand>
</feature>
<dbReference type="SUPFAM" id="SSF75500">
    <property type="entry name" value="Putative transcriptional regulator TM1602, C-terminal domain"/>
    <property type="match status" value="1"/>
</dbReference>
<dbReference type="Gene3D" id="1.10.10.10">
    <property type="entry name" value="Winged helix-like DNA-binding domain superfamily/Winged helix DNA-binding domain"/>
    <property type="match status" value="1"/>
</dbReference>
<dbReference type="EMBL" id="VIRB01000034">
    <property type="protein sequence ID" value="NDO68031.1"/>
    <property type="molecule type" value="Genomic_DNA"/>
</dbReference>
<keyword evidence="1" id="KW-0479">Metal-binding</keyword>
<dbReference type="InterPro" id="IPR035922">
    <property type="entry name" value="3H_dom_sf"/>
</dbReference>
<dbReference type="RefSeq" id="WP_044990291.1">
    <property type="nucleotide sequence ID" value="NZ_CASCYM010000046.1"/>
</dbReference>
<evidence type="ECO:0000259" key="3">
    <source>
        <dbReference type="Pfam" id="PF08279"/>
    </source>
</evidence>
<reference evidence="4 7" key="2">
    <citation type="submission" date="2019-07" db="EMBL/GenBank/DDBJ databases">
        <title>Draft genome sequences of 15 bacterial species constituting the stable defined intestinal microbiota of the GM15 gnotobiotic mouse model.</title>
        <authorList>
            <person name="Elie C."/>
            <person name="Mathieu A."/>
            <person name="Saliou A."/>
            <person name="Darnaud M."/>
            <person name="Leulier F."/>
            <person name="Tamellini A."/>
        </authorList>
    </citation>
    <scope>NUCLEOTIDE SEQUENCE [LARGE SCALE GENOMIC DNA]</scope>
    <source>
        <strain evidence="7">ASF 502</strain>
        <strain evidence="4">MD300</strain>
    </source>
</reference>
<dbReference type="SUPFAM" id="SSF46785">
    <property type="entry name" value="Winged helix' DNA-binding domain"/>
    <property type="match status" value="1"/>
</dbReference>
<dbReference type="Proteomes" id="UP000474104">
    <property type="component" value="Unassembled WGS sequence"/>
</dbReference>
<dbReference type="InterPro" id="IPR013196">
    <property type="entry name" value="HTH_11"/>
</dbReference>
<dbReference type="InterPro" id="IPR026043">
    <property type="entry name" value="NadR"/>
</dbReference>
<dbReference type="InterPro" id="IPR004173">
    <property type="entry name" value="3H_domain"/>
</dbReference>
<dbReference type="AlphaFoldDB" id="A0A426DRJ4"/>